<proteinExistence type="predicted"/>
<evidence type="ECO:0000313" key="2">
    <source>
        <dbReference type="Proteomes" id="UP000199600"/>
    </source>
</evidence>
<dbReference type="Gene3D" id="3.40.50.2000">
    <property type="entry name" value="Glycogen Phosphorylase B"/>
    <property type="match status" value="2"/>
</dbReference>
<dbReference type="EMBL" id="FLQY01000246">
    <property type="protein sequence ID" value="SBT09362.1"/>
    <property type="molecule type" value="Genomic_DNA"/>
</dbReference>
<name>A0A1A8XXI7_9RHOO</name>
<gene>
    <name evidence="1" type="ORF">PROAA_320039</name>
</gene>
<sequence>MNDYPRVLFVTPVAFNRISGGGITFSSLFRGWPKEALATVHNDPQSTTDDVCERYFVLGAGELDFAPPFDHLRRRYRAASAVSASAPEAAAGRIGDASRMKSMALRILGDSFPERACLTPELERWIADFRPQVLYTILGSNGMMSLIEQIRRRFELPLAVHVMDDWAAANHRRGLLGPWQQRRMQGWVRHFMSVADQCLGISPAMCDAYRKRYGRTFQPFQNTVDLARWSSFSKATLATGSPADLLYVGSIFPNAQLESLVDCCHAVTKLNAEGVAATLTIATPSDHGARYRARLAIDPAVRIEPPIEDDEAFFRRIAAADALLLPVNFDQESMRFIRYSMPTKVPAYLAVGTPVLAYGPAATAQIAYALKAGWAEVVDRRDLRDLVEGLRRVIIDRELRVRLSAGARATAGRNHDAARIRAAFGDVLRAGAAKAVQKGVSRQ</sequence>
<protein>
    <submittedName>
        <fullName evidence="1">Uncharacterized protein</fullName>
    </submittedName>
</protein>
<keyword evidence="2" id="KW-1185">Reference proteome</keyword>
<dbReference type="RefSeq" id="WP_186411565.1">
    <property type="nucleotide sequence ID" value="NZ_FLQY01000246.1"/>
</dbReference>
<organism evidence="1 2">
    <name type="scientific">Candidatus Propionivibrio aalborgensis</name>
    <dbReference type="NCBI Taxonomy" id="1860101"/>
    <lineage>
        <taxon>Bacteria</taxon>
        <taxon>Pseudomonadati</taxon>
        <taxon>Pseudomonadota</taxon>
        <taxon>Betaproteobacteria</taxon>
        <taxon>Rhodocyclales</taxon>
        <taxon>Rhodocyclaceae</taxon>
        <taxon>Propionivibrio</taxon>
    </lineage>
</organism>
<evidence type="ECO:0000313" key="1">
    <source>
        <dbReference type="EMBL" id="SBT09362.1"/>
    </source>
</evidence>
<dbReference type="AlphaFoldDB" id="A0A1A8XXI7"/>
<dbReference type="SUPFAM" id="SSF53756">
    <property type="entry name" value="UDP-Glycosyltransferase/glycogen phosphorylase"/>
    <property type="match status" value="1"/>
</dbReference>
<dbReference type="Proteomes" id="UP000199600">
    <property type="component" value="Unassembled WGS sequence"/>
</dbReference>
<reference evidence="1 2" key="1">
    <citation type="submission" date="2016-06" db="EMBL/GenBank/DDBJ databases">
        <authorList>
            <person name="Kjaerup R.B."/>
            <person name="Dalgaard T.S."/>
            <person name="Juul-Madsen H.R."/>
        </authorList>
    </citation>
    <scope>NUCLEOTIDE SEQUENCE [LARGE SCALE GENOMIC DNA]</scope>
    <source>
        <strain evidence="1">2</strain>
    </source>
</reference>
<accession>A0A1A8XXI7</accession>